<dbReference type="EMBL" id="JXJN01015831">
    <property type="status" value="NOT_ANNOTATED_CDS"/>
    <property type="molecule type" value="Genomic_DNA"/>
</dbReference>
<feature type="domain" description="Tetratricopeptide repeat protein 7 N-terminal" evidence="1">
    <location>
        <begin position="27"/>
        <end position="75"/>
    </location>
</feature>
<evidence type="ECO:0000313" key="3">
    <source>
        <dbReference type="Proteomes" id="UP000092460"/>
    </source>
</evidence>
<protein>
    <recommendedName>
        <fullName evidence="1">Tetratricopeptide repeat protein 7 N-terminal domain-containing protein</fullName>
    </recommendedName>
</protein>
<name>A0A1B0BK70_9MUSC</name>
<evidence type="ECO:0000259" key="1">
    <source>
        <dbReference type="Pfam" id="PF19440"/>
    </source>
</evidence>
<dbReference type="Pfam" id="PF19440">
    <property type="entry name" value="TTC7_N"/>
    <property type="match status" value="1"/>
</dbReference>
<evidence type="ECO:0000313" key="2">
    <source>
        <dbReference type="EnsemblMetazoa" id="GPPI032773-PA"/>
    </source>
</evidence>
<dbReference type="VEuPathDB" id="VectorBase:GPPI032773"/>
<reference evidence="2" key="2">
    <citation type="submission" date="2020-05" db="UniProtKB">
        <authorList>
            <consortium name="EnsemblMetazoa"/>
        </authorList>
    </citation>
    <scope>IDENTIFICATION</scope>
    <source>
        <strain evidence="2">IAEA</strain>
    </source>
</reference>
<reference evidence="3" key="1">
    <citation type="submission" date="2015-01" db="EMBL/GenBank/DDBJ databases">
        <authorList>
            <person name="Aksoy S."/>
            <person name="Warren W."/>
            <person name="Wilson R.K."/>
        </authorList>
    </citation>
    <scope>NUCLEOTIDE SEQUENCE [LARGE SCALE GENOMIC DNA]</scope>
    <source>
        <strain evidence="3">IAEA</strain>
    </source>
</reference>
<dbReference type="AlphaFoldDB" id="A0A1B0BK70"/>
<dbReference type="STRING" id="67801.A0A1B0BK70"/>
<dbReference type="InterPro" id="IPR045819">
    <property type="entry name" value="TTC7_N"/>
</dbReference>
<dbReference type="Proteomes" id="UP000092460">
    <property type="component" value="Unassembled WGS sequence"/>
</dbReference>
<organism evidence="2 3">
    <name type="scientific">Glossina palpalis gambiensis</name>
    <dbReference type="NCBI Taxonomy" id="67801"/>
    <lineage>
        <taxon>Eukaryota</taxon>
        <taxon>Metazoa</taxon>
        <taxon>Ecdysozoa</taxon>
        <taxon>Arthropoda</taxon>
        <taxon>Hexapoda</taxon>
        <taxon>Insecta</taxon>
        <taxon>Pterygota</taxon>
        <taxon>Neoptera</taxon>
        <taxon>Endopterygota</taxon>
        <taxon>Diptera</taxon>
        <taxon>Brachycera</taxon>
        <taxon>Muscomorpha</taxon>
        <taxon>Hippoboscoidea</taxon>
        <taxon>Glossinidae</taxon>
        <taxon>Glossina</taxon>
    </lineage>
</organism>
<proteinExistence type="predicted"/>
<accession>A0A1B0BK70</accession>
<keyword evidence="3" id="KW-1185">Reference proteome</keyword>
<dbReference type="EnsemblMetazoa" id="GPPI032773-RA">
    <property type="protein sequence ID" value="GPPI032773-PA"/>
    <property type="gene ID" value="GPPI032773"/>
</dbReference>
<sequence length="78" mass="8774">MSDRSMNSIKVIKAGVLGVRRSSAPTTPFELDRRMDTILETALQLASILLIKEGKLQEAANRYRTTLKPIEAKTNHYD</sequence>